<dbReference type="EMBL" id="JACEIK010001021">
    <property type="protein sequence ID" value="MCD7465154.1"/>
    <property type="molecule type" value="Genomic_DNA"/>
</dbReference>
<accession>A0ABS8T2C5</accession>
<feature type="region of interest" description="Disordered" evidence="1">
    <location>
        <begin position="207"/>
        <end position="230"/>
    </location>
</feature>
<comment type="caution">
    <text evidence="2">The sequence shown here is derived from an EMBL/GenBank/DDBJ whole genome shotgun (WGS) entry which is preliminary data.</text>
</comment>
<keyword evidence="3" id="KW-1185">Reference proteome</keyword>
<evidence type="ECO:0000313" key="3">
    <source>
        <dbReference type="Proteomes" id="UP000823775"/>
    </source>
</evidence>
<protein>
    <submittedName>
        <fullName evidence="2">Uncharacterized protein</fullName>
    </submittedName>
</protein>
<reference evidence="2 3" key="1">
    <citation type="journal article" date="2021" name="BMC Genomics">
        <title>Datura genome reveals duplications of psychoactive alkaloid biosynthetic genes and high mutation rate following tissue culture.</title>
        <authorList>
            <person name="Rajewski A."/>
            <person name="Carter-House D."/>
            <person name="Stajich J."/>
            <person name="Litt A."/>
        </authorList>
    </citation>
    <scope>NUCLEOTIDE SEQUENCE [LARGE SCALE GENOMIC DNA]</scope>
    <source>
        <strain evidence="2">AR-01</strain>
    </source>
</reference>
<evidence type="ECO:0000313" key="2">
    <source>
        <dbReference type="EMBL" id="MCD7465154.1"/>
    </source>
</evidence>
<gene>
    <name evidence="2" type="ORF">HAX54_000699</name>
</gene>
<proteinExistence type="predicted"/>
<dbReference type="PANTHER" id="PTHR37741:SF1">
    <property type="entry name" value="TRANSMEMBRANE PROTEIN"/>
    <property type="match status" value="1"/>
</dbReference>
<dbReference type="Proteomes" id="UP000823775">
    <property type="component" value="Unassembled WGS sequence"/>
</dbReference>
<feature type="compositionally biased region" description="Polar residues" evidence="1">
    <location>
        <begin position="207"/>
        <end position="217"/>
    </location>
</feature>
<organism evidence="2 3">
    <name type="scientific">Datura stramonium</name>
    <name type="common">Jimsonweed</name>
    <name type="synonym">Common thornapple</name>
    <dbReference type="NCBI Taxonomy" id="4076"/>
    <lineage>
        <taxon>Eukaryota</taxon>
        <taxon>Viridiplantae</taxon>
        <taxon>Streptophyta</taxon>
        <taxon>Embryophyta</taxon>
        <taxon>Tracheophyta</taxon>
        <taxon>Spermatophyta</taxon>
        <taxon>Magnoliopsida</taxon>
        <taxon>eudicotyledons</taxon>
        <taxon>Gunneridae</taxon>
        <taxon>Pentapetalae</taxon>
        <taxon>asterids</taxon>
        <taxon>lamiids</taxon>
        <taxon>Solanales</taxon>
        <taxon>Solanaceae</taxon>
        <taxon>Solanoideae</taxon>
        <taxon>Datureae</taxon>
        <taxon>Datura</taxon>
    </lineage>
</organism>
<feature type="region of interest" description="Disordered" evidence="1">
    <location>
        <begin position="1"/>
        <end position="29"/>
    </location>
</feature>
<name>A0ABS8T2C5_DATST</name>
<evidence type="ECO:0000256" key="1">
    <source>
        <dbReference type="SAM" id="MobiDB-lite"/>
    </source>
</evidence>
<dbReference type="PANTHER" id="PTHR37741">
    <property type="entry name" value="TRANSMEMBRANE PROTEIN"/>
    <property type="match status" value="1"/>
</dbReference>
<sequence length="230" mass="25318">MASRGESFPAVDAEKELNPQNNKEFQVDSVSSQVASSIEKEAKEKLEKMKKDKDRKDAIQNFKTAMIISGVVVAVSGCLLKAFYDSGVYRSNDILSFLLLISSPCPPLLLLPLPFSSSLTSPPNLRNRKSTLSTPKISPSLSKNSSFSSREALKTTLELWVYVMYPGNLLSYDPESREFKDLDIQGRSESFFLCKYVESLVLLDGSNGATTDPSIASESEEATELQPELG</sequence>